<organism evidence="2 3">
    <name type="scientific">Pleurodeles waltl</name>
    <name type="common">Iberian ribbed newt</name>
    <dbReference type="NCBI Taxonomy" id="8319"/>
    <lineage>
        <taxon>Eukaryota</taxon>
        <taxon>Metazoa</taxon>
        <taxon>Chordata</taxon>
        <taxon>Craniata</taxon>
        <taxon>Vertebrata</taxon>
        <taxon>Euteleostomi</taxon>
        <taxon>Amphibia</taxon>
        <taxon>Batrachia</taxon>
        <taxon>Caudata</taxon>
        <taxon>Salamandroidea</taxon>
        <taxon>Salamandridae</taxon>
        <taxon>Pleurodelinae</taxon>
        <taxon>Pleurodeles</taxon>
    </lineage>
</organism>
<feature type="compositionally biased region" description="Basic and acidic residues" evidence="1">
    <location>
        <begin position="79"/>
        <end position="89"/>
    </location>
</feature>
<dbReference type="Proteomes" id="UP001066276">
    <property type="component" value="Chromosome 5"/>
</dbReference>
<gene>
    <name evidence="2" type="ORF">NDU88_008657</name>
</gene>
<protein>
    <submittedName>
        <fullName evidence="2">Uncharacterized protein</fullName>
    </submittedName>
</protein>
<evidence type="ECO:0000256" key="1">
    <source>
        <dbReference type="SAM" id="MobiDB-lite"/>
    </source>
</evidence>
<reference evidence="2" key="1">
    <citation type="journal article" date="2022" name="bioRxiv">
        <title>Sequencing and chromosome-scale assembly of the giantPleurodeles waltlgenome.</title>
        <authorList>
            <person name="Brown T."/>
            <person name="Elewa A."/>
            <person name="Iarovenko S."/>
            <person name="Subramanian E."/>
            <person name="Araus A.J."/>
            <person name="Petzold A."/>
            <person name="Susuki M."/>
            <person name="Suzuki K.-i.T."/>
            <person name="Hayashi T."/>
            <person name="Toyoda A."/>
            <person name="Oliveira C."/>
            <person name="Osipova E."/>
            <person name="Leigh N.D."/>
            <person name="Simon A."/>
            <person name="Yun M.H."/>
        </authorList>
    </citation>
    <scope>NUCLEOTIDE SEQUENCE</scope>
    <source>
        <strain evidence="2">20211129_DDA</strain>
        <tissue evidence="2">Liver</tissue>
    </source>
</reference>
<dbReference type="EMBL" id="JANPWB010000009">
    <property type="protein sequence ID" value="KAJ1155932.1"/>
    <property type="molecule type" value="Genomic_DNA"/>
</dbReference>
<sequence length="89" mass="10195">MKEASSYTSAVLLQIFEINVRFTRFLASPLPRNEVTHKTRIRRLRCVAGHENNNRRTRALIRHAQKPPVLNCPKTAQKSIKDEKQVAGS</sequence>
<comment type="caution">
    <text evidence="2">The sequence shown here is derived from an EMBL/GenBank/DDBJ whole genome shotgun (WGS) entry which is preliminary data.</text>
</comment>
<evidence type="ECO:0000313" key="2">
    <source>
        <dbReference type="EMBL" id="KAJ1155932.1"/>
    </source>
</evidence>
<dbReference type="AlphaFoldDB" id="A0AAV7RW34"/>
<proteinExistence type="predicted"/>
<accession>A0AAV7RW34</accession>
<evidence type="ECO:0000313" key="3">
    <source>
        <dbReference type="Proteomes" id="UP001066276"/>
    </source>
</evidence>
<feature type="region of interest" description="Disordered" evidence="1">
    <location>
        <begin position="70"/>
        <end position="89"/>
    </location>
</feature>
<keyword evidence="3" id="KW-1185">Reference proteome</keyword>
<name>A0AAV7RW34_PLEWA</name>